<feature type="compositionally biased region" description="Polar residues" evidence="1">
    <location>
        <begin position="238"/>
        <end position="252"/>
    </location>
</feature>
<dbReference type="AlphaFoldDB" id="A0A401YYJ8"/>
<proteinExistence type="predicted"/>
<comment type="caution">
    <text evidence="2">The sequence shown here is derived from an EMBL/GenBank/DDBJ whole genome shotgun (WGS) entry which is preliminary data.</text>
</comment>
<evidence type="ECO:0000313" key="3">
    <source>
        <dbReference type="Proteomes" id="UP000286931"/>
    </source>
</evidence>
<feature type="region of interest" description="Disordered" evidence="1">
    <location>
        <begin position="397"/>
        <end position="419"/>
    </location>
</feature>
<feature type="compositionally biased region" description="Gly residues" evidence="1">
    <location>
        <begin position="397"/>
        <end position="410"/>
    </location>
</feature>
<keyword evidence="3" id="KW-1185">Reference proteome</keyword>
<accession>A0A401YYJ8</accession>
<feature type="compositionally biased region" description="Low complexity" evidence="1">
    <location>
        <begin position="179"/>
        <end position="191"/>
    </location>
</feature>
<feature type="compositionally biased region" description="Low complexity" evidence="1">
    <location>
        <begin position="24"/>
        <end position="37"/>
    </location>
</feature>
<organism evidence="2 3">
    <name type="scientific">Embleya hyalina</name>
    <dbReference type="NCBI Taxonomy" id="516124"/>
    <lineage>
        <taxon>Bacteria</taxon>
        <taxon>Bacillati</taxon>
        <taxon>Actinomycetota</taxon>
        <taxon>Actinomycetes</taxon>
        <taxon>Kitasatosporales</taxon>
        <taxon>Streptomycetaceae</taxon>
        <taxon>Embleya</taxon>
    </lineage>
</organism>
<sequence>MHQNMTRVRFGEIHGPHRGHRTVRSAAPPSRPPGRAGTHPSDTSHRPSTAIRARPGHHREPPTSPLDGPSGPRCPISATEGPATGRQPQAAPIEKPESCKENPGRNRDTAEQPPPLGTAPQPTRRTGHGQLPGTHGRLRDAALQDVVSTTPETIQTTRTAPCTAATRHTRHTDPRHPHTATTTPNRNSTTPTPLPHTKRTGTDLQAQRTGLHRVASPASDHQDGPTGSRPTPLRPSRSDSATARNRARTTPQDDAPRHRRTHTLPPHVVRKTTQKPHHRNQTTNHHTTTRPEPAETRTTWPATATTHGAADDTVGAGPTRARTTAQGQQDCSPRVGAVIRTPPGVPQASAHGAARAIVDGTDDDTGGAVGNGAVTPGAAVGDAGVAEGLGGVVEGATGPVGSGRGRGGGDAAVSAFSGPRGPAVVDDFVRLRVIEPD</sequence>
<evidence type="ECO:0000313" key="2">
    <source>
        <dbReference type="EMBL" id="GCD99620.1"/>
    </source>
</evidence>
<feature type="compositionally biased region" description="Basic and acidic residues" evidence="1">
    <location>
        <begin position="94"/>
        <end position="110"/>
    </location>
</feature>
<feature type="region of interest" description="Disordered" evidence="1">
    <location>
        <begin position="1"/>
        <end position="334"/>
    </location>
</feature>
<evidence type="ECO:0000256" key="1">
    <source>
        <dbReference type="SAM" id="MobiDB-lite"/>
    </source>
</evidence>
<feature type="compositionally biased region" description="Low complexity" evidence="1">
    <location>
        <begin position="156"/>
        <end position="166"/>
    </location>
</feature>
<name>A0A401YYJ8_9ACTN</name>
<protein>
    <submittedName>
        <fullName evidence="2">Uncharacterized protein</fullName>
    </submittedName>
</protein>
<dbReference type="Proteomes" id="UP000286931">
    <property type="component" value="Unassembled WGS sequence"/>
</dbReference>
<feature type="compositionally biased region" description="Low complexity" evidence="1">
    <location>
        <begin position="296"/>
        <end position="317"/>
    </location>
</feature>
<feature type="compositionally biased region" description="Basic residues" evidence="1">
    <location>
        <begin position="257"/>
        <end position="280"/>
    </location>
</feature>
<reference evidence="2 3" key="1">
    <citation type="submission" date="2018-12" db="EMBL/GenBank/DDBJ databases">
        <title>Draft genome sequence of Embleya hyalina NBRC 13850T.</title>
        <authorList>
            <person name="Komaki H."/>
            <person name="Hosoyama A."/>
            <person name="Kimura A."/>
            <person name="Ichikawa N."/>
            <person name="Tamura T."/>
        </authorList>
    </citation>
    <scope>NUCLEOTIDE SEQUENCE [LARGE SCALE GENOMIC DNA]</scope>
    <source>
        <strain evidence="2 3">NBRC 13850</strain>
    </source>
</reference>
<dbReference type="EMBL" id="BIFH01000034">
    <property type="protein sequence ID" value="GCD99620.1"/>
    <property type="molecule type" value="Genomic_DNA"/>
</dbReference>
<feature type="compositionally biased region" description="Polar residues" evidence="1">
    <location>
        <begin position="146"/>
        <end position="155"/>
    </location>
</feature>
<gene>
    <name evidence="2" type="ORF">EHYA_07342</name>
</gene>
<feature type="compositionally biased region" description="Polar residues" evidence="1">
    <location>
        <begin position="321"/>
        <end position="331"/>
    </location>
</feature>